<dbReference type="SUPFAM" id="SSF57903">
    <property type="entry name" value="FYVE/PHD zinc finger"/>
    <property type="match status" value="1"/>
</dbReference>
<evidence type="ECO:0000256" key="3">
    <source>
        <dbReference type="ARBA" id="ARBA00022833"/>
    </source>
</evidence>
<keyword evidence="4" id="KW-0805">Transcription regulation</keyword>
<sequence>MGRGRPTGPDSTFRVTRGGLKNFRVDKQVVGESNTQAGMAYENVGQAGAHTVGMDKEASGKVGLVGVVNMAVEGNDMAISDVQNSDFQPPNGPVDMGIFSGHLGSGSGSFLRETVLQVDGEVRQGVCSSDGLTNVVVEFDFVVGAENFNNVEMCARQLQKWSRLNKRDLVENIALKKAELARITEAVGGVDWDRCRIIEGELDEMLRPYPSGVDNGGGGVGGGGDGGNDEDVDKQNRLLPEWLNITPDDAKTVFATVTISLAFRSFVAEPRKRKRRPKIYGFHTFADSGCPISPAGPFRDNVRMFLRECAQLEDYNLDGMPIWCTLLVHETQSFVVPLYTIEEDVMSSNQRSCDQCRSTGWSKHFLSKRKYHVIIPIVGDWNRPLEVGIFDLHTHLLHGLIHSNGFGHLLCINGIEGGSKYLSGREIMDLWDRICTNLRVRKMTIEDVSKKKSMDLRLLHGVAYGHPWFGRWGYKFSRGSFGVTEQNYNRAIEILSSLELDTIVWDFSGTDRCREIKRIFRCYRDMSETQLITLRDILRFMLTVKSCASIRKKSVMATAATPPYTSKPSPQMALRKKSLMKDKSTKCRRFSTVIASMDSRWSRKRLESAAEVIVNALKENNAKNIGHGGMSRQDVRDAARMHIGDTGLLDYVLKAMHNVIVESHIVHRAVNPTTRLLEYTIRELNKGVEVNESEQEVLEEPLPPGPVEHGTDIYREIAYLYVNVLLNYPAESGLVSLASQAVLDSKHFVKDWPFRDEAEQLLTYVCQVMPSFLDVEAKLTWKLAPGELVMVPLHAPLLELKRRAEFALRDTYCIMENLVITEVENMEEMEDEEVLFGVIESGSEVWFRGTGIDPESELRFEGGDDSWLVKCECGAEDDDGERMVACDICEVWQHTRCHGIEDSEIAPPLFVCQGCCTCLAPLRAESAFKFESIEDHLLLPPAMEFGAELTFMERYIDQ</sequence>
<dbReference type="Pfam" id="PF25874">
    <property type="entry name" value="WHD_plant_repro"/>
    <property type="match status" value="1"/>
</dbReference>
<evidence type="ECO:0000259" key="7">
    <source>
        <dbReference type="SMART" id="SM00249"/>
    </source>
</evidence>
<dbReference type="PANTHER" id="PTHR46201:SF9">
    <property type="entry name" value="PHD FINGER PROTEIN MALE MEIOCYTE DEATH 1"/>
    <property type="match status" value="1"/>
</dbReference>
<dbReference type="InterPro" id="IPR019787">
    <property type="entry name" value="Znf_PHD-finger"/>
</dbReference>
<dbReference type="InterPro" id="IPR011011">
    <property type="entry name" value="Znf_FYVE_PHD"/>
</dbReference>
<evidence type="ECO:0000256" key="4">
    <source>
        <dbReference type="ARBA" id="ARBA00023015"/>
    </source>
</evidence>
<dbReference type="CDD" id="cd15556">
    <property type="entry name" value="PHD_MMD1_like"/>
    <property type="match status" value="1"/>
</dbReference>
<evidence type="ECO:0000256" key="6">
    <source>
        <dbReference type="SAM" id="MobiDB-lite"/>
    </source>
</evidence>
<feature type="domain" description="Zinc finger PHD-type" evidence="7">
    <location>
        <begin position="870"/>
        <end position="916"/>
    </location>
</feature>
<dbReference type="Pfam" id="PF00628">
    <property type="entry name" value="PHD"/>
    <property type="match status" value="1"/>
</dbReference>
<evidence type="ECO:0000313" key="8">
    <source>
        <dbReference type="EMBL" id="KAK0596916.1"/>
    </source>
</evidence>
<dbReference type="PANTHER" id="PTHR46201">
    <property type="entry name" value="PHD FINGER PROTEIN MALE MEIOCYTE DEATH 1-RELATED"/>
    <property type="match status" value="1"/>
</dbReference>
<dbReference type="EMBL" id="JAUESC010000004">
    <property type="protein sequence ID" value="KAK0596916.1"/>
    <property type="molecule type" value="Genomic_DNA"/>
</dbReference>
<reference evidence="8" key="1">
    <citation type="journal article" date="2022" name="Plant J.">
        <title>Strategies of tolerance reflected in two North American maple genomes.</title>
        <authorList>
            <person name="McEvoy S.L."/>
            <person name="Sezen U.U."/>
            <person name="Trouern-Trend A."/>
            <person name="McMahon S.M."/>
            <person name="Schaberg P.G."/>
            <person name="Yang J."/>
            <person name="Wegrzyn J.L."/>
            <person name="Swenson N.G."/>
        </authorList>
    </citation>
    <scope>NUCLEOTIDE SEQUENCE</scope>
    <source>
        <strain evidence="8">NS2018</strain>
    </source>
</reference>
<proteinExistence type="predicted"/>
<dbReference type="InterPro" id="IPR013083">
    <property type="entry name" value="Znf_RING/FYVE/PHD"/>
</dbReference>
<dbReference type="Pfam" id="PF25565">
    <property type="entry name" value="Ubiquitin_At1g33420"/>
    <property type="match status" value="1"/>
</dbReference>
<keyword evidence="1" id="KW-0479">Metal-binding</keyword>
<dbReference type="InterPro" id="IPR001965">
    <property type="entry name" value="Znf_PHD"/>
</dbReference>
<name>A0AA39SP82_ACESA</name>
<dbReference type="SMART" id="SM00249">
    <property type="entry name" value="PHD"/>
    <property type="match status" value="1"/>
</dbReference>
<feature type="region of interest" description="Disordered" evidence="6">
    <location>
        <begin position="208"/>
        <end position="233"/>
    </location>
</feature>
<dbReference type="Proteomes" id="UP001168877">
    <property type="component" value="Unassembled WGS sequence"/>
</dbReference>
<keyword evidence="9" id="KW-1185">Reference proteome</keyword>
<evidence type="ECO:0000313" key="9">
    <source>
        <dbReference type="Proteomes" id="UP001168877"/>
    </source>
</evidence>
<dbReference type="InterPro" id="IPR057765">
    <property type="entry name" value="MS1-like_ubiquitin"/>
</dbReference>
<organism evidence="8 9">
    <name type="scientific">Acer saccharum</name>
    <name type="common">Sugar maple</name>
    <dbReference type="NCBI Taxonomy" id="4024"/>
    <lineage>
        <taxon>Eukaryota</taxon>
        <taxon>Viridiplantae</taxon>
        <taxon>Streptophyta</taxon>
        <taxon>Embryophyta</taxon>
        <taxon>Tracheophyta</taxon>
        <taxon>Spermatophyta</taxon>
        <taxon>Magnoliopsida</taxon>
        <taxon>eudicotyledons</taxon>
        <taxon>Gunneridae</taxon>
        <taxon>Pentapetalae</taxon>
        <taxon>rosids</taxon>
        <taxon>malvids</taxon>
        <taxon>Sapindales</taxon>
        <taxon>Sapindaceae</taxon>
        <taxon>Hippocastanoideae</taxon>
        <taxon>Acereae</taxon>
        <taxon>Acer</taxon>
    </lineage>
</organism>
<comment type="caution">
    <text evidence="8">The sequence shown here is derived from an EMBL/GenBank/DDBJ whole genome shotgun (WGS) entry which is preliminary data.</text>
</comment>
<dbReference type="InterPro" id="IPR019786">
    <property type="entry name" value="Zinc_finger_PHD-type_CS"/>
</dbReference>
<reference evidence="8" key="2">
    <citation type="submission" date="2023-06" db="EMBL/GenBank/DDBJ databases">
        <authorList>
            <person name="Swenson N.G."/>
            <person name="Wegrzyn J.L."/>
            <person name="Mcevoy S.L."/>
        </authorList>
    </citation>
    <scope>NUCLEOTIDE SEQUENCE</scope>
    <source>
        <strain evidence="8">NS2018</strain>
        <tissue evidence="8">Leaf</tissue>
    </source>
</reference>
<keyword evidence="5" id="KW-0804">Transcription</keyword>
<dbReference type="PROSITE" id="PS01359">
    <property type="entry name" value="ZF_PHD_1"/>
    <property type="match status" value="1"/>
</dbReference>
<protein>
    <recommendedName>
        <fullName evidence="7">Zinc finger PHD-type domain-containing protein</fullName>
    </recommendedName>
</protein>
<evidence type="ECO:0000256" key="2">
    <source>
        <dbReference type="ARBA" id="ARBA00022771"/>
    </source>
</evidence>
<evidence type="ECO:0000256" key="1">
    <source>
        <dbReference type="ARBA" id="ARBA00022723"/>
    </source>
</evidence>
<accession>A0AA39SP82</accession>
<dbReference type="Gene3D" id="3.30.40.10">
    <property type="entry name" value="Zinc/RING finger domain, C3HC4 (zinc finger)"/>
    <property type="match status" value="1"/>
</dbReference>
<feature type="compositionally biased region" description="Gly residues" evidence="6">
    <location>
        <begin position="214"/>
        <end position="226"/>
    </location>
</feature>
<keyword evidence="2" id="KW-0863">Zinc-finger</keyword>
<dbReference type="InterPro" id="IPR058054">
    <property type="entry name" value="Znf_MS1-like"/>
</dbReference>
<dbReference type="InterPro" id="IPR059080">
    <property type="entry name" value="WHD_PTC1"/>
</dbReference>
<gene>
    <name evidence="8" type="ORF">LWI29_020110</name>
</gene>
<evidence type="ECO:0000256" key="5">
    <source>
        <dbReference type="ARBA" id="ARBA00023163"/>
    </source>
</evidence>
<dbReference type="GO" id="GO:0008270">
    <property type="term" value="F:zinc ion binding"/>
    <property type="evidence" value="ECO:0007669"/>
    <property type="project" value="UniProtKB-KW"/>
</dbReference>
<keyword evidence="3" id="KW-0862">Zinc</keyword>
<dbReference type="AlphaFoldDB" id="A0AA39SP82"/>